<dbReference type="AlphaFoldDB" id="A0A1H6FZG3"/>
<proteinExistence type="predicted"/>
<accession>A0A1H6FZG3</accession>
<feature type="domain" description="Adaptor protein ClpS core" evidence="1">
    <location>
        <begin position="20"/>
        <end position="86"/>
    </location>
</feature>
<organism evidence="2 3">
    <name type="scientific">Thermoleophilum album</name>
    <dbReference type="NCBI Taxonomy" id="29539"/>
    <lineage>
        <taxon>Bacteria</taxon>
        <taxon>Bacillati</taxon>
        <taxon>Actinomycetota</taxon>
        <taxon>Thermoleophilia</taxon>
        <taxon>Thermoleophilales</taxon>
        <taxon>Thermoleophilaceae</taxon>
        <taxon>Thermoleophilum</taxon>
    </lineage>
</organism>
<gene>
    <name evidence="2" type="ORF">SAMN02745716_2004</name>
</gene>
<dbReference type="InterPro" id="IPR003769">
    <property type="entry name" value="ClpS_core"/>
</dbReference>
<dbReference type="OrthoDB" id="162238at2"/>
<dbReference type="GO" id="GO:0008233">
    <property type="term" value="F:peptidase activity"/>
    <property type="evidence" value="ECO:0007669"/>
    <property type="project" value="UniProtKB-KW"/>
</dbReference>
<protein>
    <submittedName>
        <fullName evidence="2">ATP-dependent Clp protease adaptor protein ClpS</fullName>
    </submittedName>
</protein>
<keyword evidence="2" id="KW-0378">Hydrolase</keyword>
<keyword evidence="3" id="KW-1185">Reference proteome</keyword>
<dbReference type="SUPFAM" id="SSF54736">
    <property type="entry name" value="ClpS-like"/>
    <property type="match status" value="1"/>
</dbReference>
<reference evidence="3" key="1">
    <citation type="submission" date="2016-10" db="EMBL/GenBank/DDBJ databases">
        <authorList>
            <person name="Varghese N."/>
            <person name="Submissions S."/>
        </authorList>
    </citation>
    <scope>NUCLEOTIDE SEQUENCE [LARGE SCALE GENOMIC DNA]</scope>
    <source>
        <strain evidence="3">ATCC 35263</strain>
    </source>
</reference>
<dbReference type="GO" id="GO:0006508">
    <property type="term" value="P:proteolysis"/>
    <property type="evidence" value="ECO:0007669"/>
    <property type="project" value="UniProtKB-KW"/>
</dbReference>
<name>A0A1H6FZG3_THEAL</name>
<dbReference type="Proteomes" id="UP000222056">
    <property type="component" value="Unassembled WGS sequence"/>
</dbReference>
<evidence type="ECO:0000259" key="1">
    <source>
        <dbReference type="Pfam" id="PF02617"/>
    </source>
</evidence>
<keyword evidence="2" id="KW-0645">Protease</keyword>
<dbReference type="InterPro" id="IPR014719">
    <property type="entry name" value="Ribosomal_bL12_C/ClpS-like"/>
</dbReference>
<evidence type="ECO:0000313" key="3">
    <source>
        <dbReference type="Proteomes" id="UP000222056"/>
    </source>
</evidence>
<dbReference type="EMBL" id="FNWJ01000002">
    <property type="protein sequence ID" value="SEH15598.1"/>
    <property type="molecule type" value="Genomic_DNA"/>
</dbReference>
<dbReference type="Gene3D" id="3.30.1390.10">
    <property type="match status" value="1"/>
</dbReference>
<dbReference type="STRING" id="29539.SAMN02745716_2004"/>
<dbReference type="RefSeq" id="WP_093118648.1">
    <property type="nucleotide sequence ID" value="NZ_FNWJ01000002.1"/>
</dbReference>
<evidence type="ECO:0000313" key="2">
    <source>
        <dbReference type="EMBL" id="SEH15598.1"/>
    </source>
</evidence>
<dbReference type="Pfam" id="PF02617">
    <property type="entry name" value="ClpS"/>
    <property type="match status" value="1"/>
</dbReference>
<sequence>MATLVIERSSTRGPGSGIDDNWHVVVLNDDHNTFDGVARALSRVLPGVSYERGMALAHKIHNTGRATVWSGPREPAELYWEQLRAAGLTMAPLEQG</sequence>
<dbReference type="GO" id="GO:0030163">
    <property type="term" value="P:protein catabolic process"/>
    <property type="evidence" value="ECO:0007669"/>
    <property type="project" value="InterPro"/>
</dbReference>